<dbReference type="Gramene" id="OE9A096552T1">
    <property type="protein sequence ID" value="OE9A096552C1"/>
    <property type="gene ID" value="OE9A096552"/>
</dbReference>
<dbReference type="AlphaFoldDB" id="A0A8S0RH85"/>
<name>A0A8S0RH85_OLEEU</name>
<dbReference type="Proteomes" id="UP000594638">
    <property type="component" value="Unassembled WGS sequence"/>
</dbReference>
<comment type="caution">
    <text evidence="1">The sequence shown here is derived from an EMBL/GenBank/DDBJ whole genome shotgun (WGS) entry which is preliminary data.</text>
</comment>
<proteinExistence type="predicted"/>
<dbReference type="EMBL" id="CACTIH010003621">
    <property type="protein sequence ID" value="CAA2978675.1"/>
    <property type="molecule type" value="Genomic_DNA"/>
</dbReference>
<gene>
    <name evidence="1" type="ORF">OLEA9_A096552</name>
</gene>
<evidence type="ECO:0000313" key="2">
    <source>
        <dbReference type="Proteomes" id="UP000594638"/>
    </source>
</evidence>
<protein>
    <submittedName>
        <fullName evidence="1">Uncharacterized protein</fullName>
    </submittedName>
</protein>
<keyword evidence="2" id="KW-1185">Reference proteome</keyword>
<sequence length="249" mass="28686">MFSEAVKERKRLKPQDLDQNMELAQWVNDCSESFKKAQAISGPYRYKSNVYGPIIPNHLGPNLNFNSHAFPYHTTYIPNPTPMVIPNITEVTIRPPTPMEKGPPIKRSNETQMSVKSMVKAFTKRGQGVLLELGCFGVEIEEIATEALNFIAQVLQQNRSVFKWLNELALATLELTLIFEIPTKYDDIGIDTKNRKHHEELWKFANQIHKLEVSSFNREDPKTNEFLGRKEREAVAIYLDGEVVAWYQY</sequence>
<accession>A0A8S0RH85</accession>
<organism evidence="1 2">
    <name type="scientific">Olea europaea subsp. europaea</name>
    <dbReference type="NCBI Taxonomy" id="158383"/>
    <lineage>
        <taxon>Eukaryota</taxon>
        <taxon>Viridiplantae</taxon>
        <taxon>Streptophyta</taxon>
        <taxon>Embryophyta</taxon>
        <taxon>Tracheophyta</taxon>
        <taxon>Spermatophyta</taxon>
        <taxon>Magnoliopsida</taxon>
        <taxon>eudicotyledons</taxon>
        <taxon>Gunneridae</taxon>
        <taxon>Pentapetalae</taxon>
        <taxon>asterids</taxon>
        <taxon>lamiids</taxon>
        <taxon>Lamiales</taxon>
        <taxon>Oleaceae</taxon>
        <taxon>Oleeae</taxon>
        <taxon>Olea</taxon>
    </lineage>
</organism>
<reference evidence="1 2" key="1">
    <citation type="submission" date="2019-12" db="EMBL/GenBank/DDBJ databases">
        <authorList>
            <person name="Alioto T."/>
            <person name="Alioto T."/>
            <person name="Gomez Garrido J."/>
        </authorList>
    </citation>
    <scope>NUCLEOTIDE SEQUENCE [LARGE SCALE GENOMIC DNA]</scope>
</reference>
<evidence type="ECO:0000313" key="1">
    <source>
        <dbReference type="EMBL" id="CAA2978675.1"/>
    </source>
</evidence>